<gene>
    <name evidence="1" type="ORF">BC938DRAFT_476143</name>
</gene>
<protein>
    <submittedName>
        <fullName evidence="1">Uncharacterized protein</fullName>
    </submittedName>
</protein>
<proteinExistence type="predicted"/>
<organism evidence="1 2">
    <name type="scientific">Jimgerdemannia flammicorona</name>
    <dbReference type="NCBI Taxonomy" id="994334"/>
    <lineage>
        <taxon>Eukaryota</taxon>
        <taxon>Fungi</taxon>
        <taxon>Fungi incertae sedis</taxon>
        <taxon>Mucoromycota</taxon>
        <taxon>Mucoromycotina</taxon>
        <taxon>Endogonomycetes</taxon>
        <taxon>Endogonales</taxon>
        <taxon>Endogonaceae</taxon>
        <taxon>Jimgerdemannia</taxon>
    </lineage>
</organism>
<evidence type="ECO:0000313" key="1">
    <source>
        <dbReference type="EMBL" id="RUS32152.1"/>
    </source>
</evidence>
<accession>A0A433QQU0</accession>
<evidence type="ECO:0000313" key="2">
    <source>
        <dbReference type="Proteomes" id="UP000274822"/>
    </source>
</evidence>
<name>A0A433QQU0_9FUNG</name>
<reference evidence="1 2" key="1">
    <citation type="journal article" date="2018" name="New Phytol.">
        <title>Phylogenomics of Endogonaceae and evolution of mycorrhizas within Mucoromycota.</title>
        <authorList>
            <person name="Chang Y."/>
            <person name="Desiro A."/>
            <person name="Na H."/>
            <person name="Sandor L."/>
            <person name="Lipzen A."/>
            <person name="Clum A."/>
            <person name="Barry K."/>
            <person name="Grigoriev I.V."/>
            <person name="Martin F.M."/>
            <person name="Stajich J.E."/>
            <person name="Smith M.E."/>
            <person name="Bonito G."/>
            <person name="Spatafora J.W."/>
        </authorList>
    </citation>
    <scope>NUCLEOTIDE SEQUENCE [LARGE SCALE GENOMIC DNA]</scope>
    <source>
        <strain evidence="1 2">AD002</strain>
    </source>
</reference>
<keyword evidence="2" id="KW-1185">Reference proteome</keyword>
<dbReference type="AlphaFoldDB" id="A0A433QQU0"/>
<sequence length="138" mass="14807">MINDIGLKDLDPHFLRQLFGILINLDIEAKHDCELLCLLEHDSCAHDILLVDGPNELEQGLEGTKGRGLDAHAAAGAVDGGHEVGEVGHDFVLEVVLIVVGAHDEETGPGDSLFEVLRSDLDAEGSFDRFVMNVGGLK</sequence>
<dbReference type="Proteomes" id="UP000274822">
    <property type="component" value="Unassembled WGS sequence"/>
</dbReference>
<dbReference type="EMBL" id="RBNJ01002272">
    <property type="protein sequence ID" value="RUS32152.1"/>
    <property type="molecule type" value="Genomic_DNA"/>
</dbReference>
<comment type="caution">
    <text evidence="1">The sequence shown here is derived from an EMBL/GenBank/DDBJ whole genome shotgun (WGS) entry which is preliminary data.</text>
</comment>